<dbReference type="InterPro" id="IPR045062">
    <property type="entry name" value="Cyt_c_biogenesis_CcsA/CcmC"/>
</dbReference>
<sequence>MIPQTPTEVTGPASTGSRATRVLGLLALVALGVLVLFGLILSPADASQGESVRIMYVHVPSATVAYIGCFLTTLGSIIYLWRKSRWWELVAYAGAEVATLFTVITLVTGMLWGRPTWGVYWVWDARLTSTAMLLLLLLGYLAVRRLPADYEVRAKRAAIVGLLLVPNVMIVRKSVDWWRTLHQKPTLLSNGLDSKIEGLMLFSLFTGFIAISLVFGWLIVHRFRLAWLEEQVESEGLDIAIAERRAEALIGEVAP</sequence>
<feature type="transmembrane region" description="Helical" evidence="7">
    <location>
        <begin position="22"/>
        <end position="44"/>
    </location>
</feature>
<evidence type="ECO:0000256" key="7">
    <source>
        <dbReference type="SAM" id="Phobius"/>
    </source>
</evidence>
<evidence type="ECO:0000256" key="4">
    <source>
        <dbReference type="ARBA" id="ARBA00022748"/>
    </source>
</evidence>
<comment type="subcellular location">
    <subcellularLocation>
        <location evidence="1">Membrane</location>
        <topology evidence="1">Multi-pass membrane protein</topology>
    </subcellularLocation>
</comment>
<evidence type="ECO:0000256" key="1">
    <source>
        <dbReference type="ARBA" id="ARBA00004141"/>
    </source>
</evidence>
<keyword evidence="5 7" id="KW-1133">Transmembrane helix</keyword>
<gene>
    <name evidence="9" type="ORF">UFOPK1835_01950</name>
</gene>
<dbReference type="PANTHER" id="PTHR30071:SF1">
    <property type="entry name" value="CYTOCHROME B_B6 PROTEIN-RELATED"/>
    <property type="match status" value="1"/>
</dbReference>
<keyword evidence="3 7" id="KW-0812">Transmembrane</keyword>
<dbReference type="GO" id="GO:0015232">
    <property type="term" value="F:heme transmembrane transporter activity"/>
    <property type="evidence" value="ECO:0007669"/>
    <property type="project" value="InterPro"/>
</dbReference>
<comment type="similarity">
    <text evidence="2">Belongs to the CcmC/CycZ/HelC family.</text>
</comment>
<keyword evidence="4" id="KW-0201">Cytochrome c-type biogenesis</keyword>
<feature type="transmembrane region" description="Helical" evidence="7">
    <location>
        <begin position="118"/>
        <end position="142"/>
    </location>
</feature>
<feature type="transmembrane region" description="Helical" evidence="7">
    <location>
        <begin position="64"/>
        <end position="82"/>
    </location>
</feature>
<evidence type="ECO:0000256" key="5">
    <source>
        <dbReference type="ARBA" id="ARBA00022989"/>
    </source>
</evidence>
<evidence type="ECO:0000256" key="6">
    <source>
        <dbReference type="ARBA" id="ARBA00023136"/>
    </source>
</evidence>
<dbReference type="GO" id="GO:0017004">
    <property type="term" value="P:cytochrome complex assembly"/>
    <property type="evidence" value="ECO:0007669"/>
    <property type="project" value="UniProtKB-KW"/>
</dbReference>
<feature type="transmembrane region" description="Helical" evidence="7">
    <location>
        <begin position="89"/>
        <end position="112"/>
    </location>
</feature>
<keyword evidence="6 7" id="KW-0472">Membrane</keyword>
<protein>
    <submittedName>
        <fullName evidence="9">Unannotated protein</fullName>
    </submittedName>
</protein>
<dbReference type="EMBL" id="CAEZUP010000120">
    <property type="protein sequence ID" value="CAB4623046.1"/>
    <property type="molecule type" value="Genomic_DNA"/>
</dbReference>
<dbReference type="InterPro" id="IPR002541">
    <property type="entry name" value="Cyt_c_assembly"/>
</dbReference>
<reference evidence="9" key="1">
    <citation type="submission" date="2020-05" db="EMBL/GenBank/DDBJ databases">
        <authorList>
            <person name="Chiriac C."/>
            <person name="Salcher M."/>
            <person name="Ghai R."/>
            <person name="Kavagutti S V."/>
        </authorList>
    </citation>
    <scope>NUCLEOTIDE SEQUENCE</scope>
</reference>
<accession>A0A6J6IBQ2</accession>
<evidence type="ECO:0000256" key="3">
    <source>
        <dbReference type="ARBA" id="ARBA00022692"/>
    </source>
</evidence>
<dbReference type="PRINTS" id="PR01386">
    <property type="entry name" value="CCMCBIOGNSIS"/>
</dbReference>
<evidence type="ECO:0000256" key="2">
    <source>
        <dbReference type="ARBA" id="ARBA00005840"/>
    </source>
</evidence>
<feature type="transmembrane region" description="Helical" evidence="7">
    <location>
        <begin position="199"/>
        <end position="220"/>
    </location>
</feature>
<dbReference type="Pfam" id="PF01578">
    <property type="entry name" value="Cytochrom_C_asm"/>
    <property type="match status" value="1"/>
</dbReference>
<name>A0A6J6IBQ2_9ZZZZ</name>
<feature type="domain" description="Cytochrome c assembly protein" evidence="8">
    <location>
        <begin position="23"/>
        <end position="182"/>
    </location>
</feature>
<dbReference type="PANTHER" id="PTHR30071">
    <property type="entry name" value="HEME EXPORTER PROTEIN C"/>
    <property type="match status" value="1"/>
</dbReference>
<evidence type="ECO:0000259" key="8">
    <source>
        <dbReference type="Pfam" id="PF01578"/>
    </source>
</evidence>
<evidence type="ECO:0000313" key="9">
    <source>
        <dbReference type="EMBL" id="CAB4623046.1"/>
    </source>
</evidence>
<dbReference type="GO" id="GO:0005886">
    <property type="term" value="C:plasma membrane"/>
    <property type="evidence" value="ECO:0007669"/>
    <property type="project" value="TreeGrafter"/>
</dbReference>
<feature type="transmembrane region" description="Helical" evidence="7">
    <location>
        <begin position="154"/>
        <end position="171"/>
    </location>
</feature>
<dbReference type="AlphaFoldDB" id="A0A6J6IBQ2"/>
<dbReference type="InterPro" id="IPR003557">
    <property type="entry name" value="Cyt_c_biogenesis_CcmC"/>
</dbReference>
<organism evidence="9">
    <name type="scientific">freshwater metagenome</name>
    <dbReference type="NCBI Taxonomy" id="449393"/>
    <lineage>
        <taxon>unclassified sequences</taxon>
        <taxon>metagenomes</taxon>
        <taxon>ecological metagenomes</taxon>
    </lineage>
</organism>
<proteinExistence type="inferred from homology"/>
<dbReference type="GO" id="GO:0020037">
    <property type="term" value="F:heme binding"/>
    <property type="evidence" value="ECO:0007669"/>
    <property type="project" value="InterPro"/>
</dbReference>